<feature type="transmembrane region" description="Helical" evidence="8">
    <location>
        <begin position="186"/>
        <end position="202"/>
    </location>
</feature>
<accession>A0A222MXF4</accession>
<dbReference type="InterPro" id="IPR011606">
    <property type="entry name" value="Brnchd-chn_aa_trnsp_permease"/>
</dbReference>
<evidence type="ECO:0000256" key="3">
    <source>
        <dbReference type="ARBA" id="ARBA00022448"/>
    </source>
</evidence>
<protein>
    <submittedName>
        <fullName evidence="9">Branched-chain amino acid transport protein, AzlC family</fullName>
    </submittedName>
</protein>
<gene>
    <name evidence="9" type="ORF">CAV_0924</name>
</gene>
<feature type="transmembrane region" description="Helical" evidence="8">
    <location>
        <begin position="135"/>
        <end position="156"/>
    </location>
</feature>
<name>A0A222MXF4_9BACT</name>
<keyword evidence="5 8" id="KW-0812">Transmembrane</keyword>
<dbReference type="PANTHER" id="PTHR34979">
    <property type="entry name" value="INNER MEMBRANE PROTEIN YGAZ"/>
    <property type="match status" value="1"/>
</dbReference>
<evidence type="ECO:0000256" key="1">
    <source>
        <dbReference type="ARBA" id="ARBA00004651"/>
    </source>
</evidence>
<keyword evidence="10" id="KW-1185">Reference proteome</keyword>
<sequence length="227" mass="25960">MDFKKTFFLTLPVAFAYIPLGMALGILAASNDFSYLQILAISFFVYSGSAEFLLVSFIVNNEGLLGIFISLFLVGFRHFFYTISLLKELKALNFLRHYVIFALSDESFALLSTYKKEFNEELSKETRSILQAFLCFLNQSYWLIGVSLGFVLQNLIKLDYSGIEFALSALFIVISIDAYKQNPNKNILLFALILGLCALLFIDKKYMLFSSLFIVVLFLLFRSKYAR</sequence>
<evidence type="ECO:0000256" key="2">
    <source>
        <dbReference type="ARBA" id="ARBA00010735"/>
    </source>
</evidence>
<proteinExistence type="inferred from homology"/>
<dbReference type="PANTHER" id="PTHR34979:SF1">
    <property type="entry name" value="INNER MEMBRANE PROTEIN YGAZ"/>
    <property type="match status" value="1"/>
</dbReference>
<dbReference type="GO" id="GO:1903785">
    <property type="term" value="P:L-valine transmembrane transport"/>
    <property type="evidence" value="ECO:0007669"/>
    <property type="project" value="TreeGrafter"/>
</dbReference>
<comment type="subcellular location">
    <subcellularLocation>
        <location evidence="1">Cell membrane</location>
        <topology evidence="1">Multi-pass membrane protein</topology>
    </subcellularLocation>
</comment>
<reference evidence="9 10" key="1">
    <citation type="submission" date="2017-07" db="EMBL/GenBank/DDBJ databases">
        <title>Analysis of two Campylobacter avium genomes and identification of a novel hippuricase gene.</title>
        <authorList>
            <person name="Miller W.G."/>
            <person name="Chapman M.H."/>
            <person name="Yee E."/>
            <person name="Revez J."/>
            <person name="Bono J.L."/>
            <person name="Rossi M."/>
        </authorList>
    </citation>
    <scope>NUCLEOTIDE SEQUENCE [LARGE SCALE GENOMIC DNA]</scope>
    <source>
        <strain evidence="9 10">LMG 24591</strain>
    </source>
</reference>
<comment type="similarity">
    <text evidence="2">Belongs to the AzlC family.</text>
</comment>
<keyword evidence="6 8" id="KW-1133">Transmembrane helix</keyword>
<dbReference type="AlphaFoldDB" id="A0A222MXF4"/>
<dbReference type="RefSeq" id="WP_094325339.1">
    <property type="nucleotide sequence ID" value="NZ_CP022347.1"/>
</dbReference>
<dbReference type="GO" id="GO:0005886">
    <property type="term" value="C:plasma membrane"/>
    <property type="evidence" value="ECO:0007669"/>
    <property type="project" value="UniProtKB-SubCell"/>
</dbReference>
<keyword evidence="7 8" id="KW-0472">Membrane</keyword>
<dbReference type="KEGG" id="cavi:CAV_0924"/>
<evidence type="ECO:0000256" key="5">
    <source>
        <dbReference type="ARBA" id="ARBA00022692"/>
    </source>
</evidence>
<evidence type="ECO:0000256" key="7">
    <source>
        <dbReference type="ARBA" id="ARBA00023136"/>
    </source>
</evidence>
<evidence type="ECO:0000256" key="8">
    <source>
        <dbReference type="SAM" id="Phobius"/>
    </source>
</evidence>
<evidence type="ECO:0000256" key="4">
    <source>
        <dbReference type="ARBA" id="ARBA00022475"/>
    </source>
</evidence>
<feature type="transmembrane region" description="Helical" evidence="8">
    <location>
        <begin position="208"/>
        <end position="225"/>
    </location>
</feature>
<evidence type="ECO:0000313" key="9">
    <source>
        <dbReference type="EMBL" id="ASQ30585.1"/>
    </source>
</evidence>
<feature type="transmembrane region" description="Helical" evidence="8">
    <location>
        <begin position="7"/>
        <end position="29"/>
    </location>
</feature>
<keyword evidence="3" id="KW-0813">Transport</keyword>
<evidence type="ECO:0000313" key="10">
    <source>
        <dbReference type="Proteomes" id="UP000201169"/>
    </source>
</evidence>
<organism evidence="9 10">
    <name type="scientific">Campylobacter avium LMG 24591</name>
    <dbReference type="NCBI Taxonomy" id="522484"/>
    <lineage>
        <taxon>Bacteria</taxon>
        <taxon>Pseudomonadati</taxon>
        <taxon>Campylobacterota</taxon>
        <taxon>Epsilonproteobacteria</taxon>
        <taxon>Campylobacterales</taxon>
        <taxon>Campylobacteraceae</taxon>
        <taxon>Campylobacter</taxon>
    </lineage>
</organism>
<dbReference type="EMBL" id="CP022347">
    <property type="protein sequence ID" value="ASQ30585.1"/>
    <property type="molecule type" value="Genomic_DNA"/>
</dbReference>
<feature type="transmembrane region" description="Helical" evidence="8">
    <location>
        <begin position="64"/>
        <end position="83"/>
    </location>
</feature>
<dbReference type="OrthoDB" id="9803444at2"/>
<keyword evidence="4" id="KW-1003">Cell membrane</keyword>
<evidence type="ECO:0000256" key="6">
    <source>
        <dbReference type="ARBA" id="ARBA00022989"/>
    </source>
</evidence>
<dbReference type="Proteomes" id="UP000201169">
    <property type="component" value="Chromosome"/>
</dbReference>
<feature type="transmembrane region" description="Helical" evidence="8">
    <location>
        <begin position="35"/>
        <end position="57"/>
    </location>
</feature>
<dbReference type="Pfam" id="PF03591">
    <property type="entry name" value="AzlC"/>
    <property type="match status" value="1"/>
</dbReference>